<sequence>MTGPFEGHNIARFTLATLAVVMLGACAGLPTPGDAVSNAPAATAAPSQWQAPLPHGGQLTDLARWWQQFDDPLLTQLIDAAQAVSPTLASAQSRIAQARAARVSAAAALGPTLNANASAVRGRQDLSLPLGNTTSVGLQAAWEVDLFGANAAARDAAQARLAGAQASWHDARVSVAAEVAGAYVSLRACEAQLVQTQIDANSRADTARLTELAAKAGLQATASVALARASAAQGRNLLTQQRALCDLGVKSMVALTGVAEPALRSQLAPASARLPQPAQIVVASIPADVLAQRPDLFSAAREVLAASADLSQSQAQRYPRIVLNGAIGAARFSSAADTLDGPVWSLGPVSVVMPLFDGGARRANVEAARARYVEAGVIYASRLRVAVREVEEALVALHSTAARGSDALVATEGFAASYRAADERFRSGLASLFELEDARRSAVQAQSALIELQRERVMAWISLYRALGGGWIADAQSAAVTATRN</sequence>
<dbReference type="STRING" id="338969.Rfer_4106"/>
<dbReference type="OrthoDB" id="9770517at2"/>
<comment type="subcellular location">
    <subcellularLocation>
        <location evidence="2">Cell membrane</location>
        <topology evidence="2">Lipid-anchor</topology>
    </subcellularLocation>
</comment>
<dbReference type="Pfam" id="PF02321">
    <property type="entry name" value="OEP"/>
    <property type="match status" value="2"/>
</dbReference>
<gene>
    <name evidence="3" type="ordered locus">Rfer_4106</name>
</gene>
<evidence type="ECO:0000313" key="3">
    <source>
        <dbReference type="EMBL" id="ABD71804.1"/>
    </source>
</evidence>
<dbReference type="Gene3D" id="1.20.1600.10">
    <property type="entry name" value="Outer membrane efflux proteins (OEP)"/>
    <property type="match status" value="1"/>
</dbReference>
<keyword evidence="2" id="KW-1134">Transmembrane beta strand</keyword>
<evidence type="ECO:0000256" key="2">
    <source>
        <dbReference type="RuleBase" id="RU362097"/>
    </source>
</evidence>
<dbReference type="HOGENOM" id="CLU_012817_13_0_4"/>
<dbReference type="EMBL" id="CP000267">
    <property type="protein sequence ID" value="ABD71804.1"/>
    <property type="molecule type" value="Genomic_DNA"/>
</dbReference>
<evidence type="ECO:0000256" key="1">
    <source>
        <dbReference type="ARBA" id="ARBA00007613"/>
    </source>
</evidence>
<keyword evidence="2" id="KW-0812">Transmembrane</keyword>
<dbReference type="InterPro" id="IPR010131">
    <property type="entry name" value="MdtP/NodT-like"/>
</dbReference>
<dbReference type="GO" id="GO:0005886">
    <property type="term" value="C:plasma membrane"/>
    <property type="evidence" value="ECO:0007669"/>
    <property type="project" value="UniProtKB-SubCell"/>
</dbReference>
<dbReference type="RefSeq" id="WP_011466366.1">
    <property type="nucleotide sequence ID" value="NC_007908.1"/>
</dbReference>
<evidence type="ECO:0000313" key="4">
    <source>
        <dbReference type="Proteomes" id="UP000008332"/>
    </source>
</evidence>
<dbReference type="PANTHER" id="PTHR30203">
    <property type="entry name" value="OUTER MEMBRANE CATION EFFLUX PROTEIN"/>
    <property type="match status" value="1"/>
</dbReference>
<keyword evidence="2" id="KW-0732">Signal</keyword>
<organism evidence="3 4">
    <name type="scientific">Albidiferax ferrireducens (strain ATCC BAA-621 / DSM 15236 / T118)</name>
    <name type="common">Rhodoferax ferrireducens</name>
    <dbReference type="NCBI Taxonomy" id="338969"/>
    <lineage>
        <taxon>Bacteria</taxon>
        <taxon>Pseudomonadati</taxon>
        <taxon>Pseudomonadota</taxon>
        <taxon>Betaproteobacteria</taxon>
        <taxon>Burkholderiales</taxon>
        <taxon>Comamonadaceae</taxon>
        <taxon>Rhodoferax</taxon>
    </lineage>
</organism>
<dbReference type="PANTHER" id="PTHR30203:SF29">
    <property type="entry name" value="PROTEIN CYAE"/>
    <property type="match status" value="1"/>
</dbReference>
<protein>
    <submittedName>
        <fullName evidence="3">RND efflux system, outer membrane lipoprotein, NodT</fullName>
    </submittedName>
</protein>
<accession>Q21QZ9</accession>
<name>Q21QZ9_ALBFT</name>
<dbReference type="SUPFAM" id="SSF56954">
    <property type="entry name" value="Outer membrane efflux proteins (OEP)"/>
    <property type="match status" value="1"/>
</dbReference>
<dbReference type="Proteomes" id="UP000008332">
    <property type="component" value="Chromosome"/>
</dbReference>
<dbReference type="AlphaFoldDB" id="Q21QZ9"/>
<keyword evidence="4" id="KW-1185">Reference proteome</keyword>
<feature type="signal peptide" evidence="2">
    <location>
        <begin position="1"/>
        <end position="27"/>
    </location>
</feature>
<dbReference type="eggNOG" id="COG1538">
    <property type="taxonomic scope" value="Bacteria"/>
</dbReference>
<reference evidence="4" key="1">
    <citation type="submission" date="2006-02" db="EMBL/GenBank/DDBJ databases">
        <title>Complete sequence of chromosome of Rhodoferax ferrireducens DSM 15236.</title>
        <authorList>
            <person name="Copeland A."/>
            <person name="Lucas S."/>
            <person name="Lapidus A."/>
            <person name="Barry K."/>
            <person name="Detter J.C."/>
            <person name="Glavina del Rio T."/>
            <person name="Hammon N."/>
            <person name="Israni S."/>
            <person name="Pitluck S."/>
            <person name="Brettin T."/>
            <person name="Bruce D."/>
            <person name="Han C."/>
            <person name="Tapia R."/>
            <person name="Gilna P."/>
            <person name="Kiss H."/>
            <person name="Schmutz J."/>
            <person name="Larimer F."/>
            <person name="Land M."/>
            <person name="Kyrpides N."/>
            <person name="Ivanova N."/>
            <person name="Richardson P."/>
        </authorList>
    </citation>
    <scope>NUCLEOTIDE SEQUENCE [LARGE SCALE GENOMIC DNA]</scope>
    <source>
        <strain evidence="4">ATCC BAA-621 / DSM 15236 / T118</strain>
    </source>
</reference>
<comment type="similarity">
    <text evidence="1 2">Belongs to the outer membrane factor (OMF) (TC 1.B.17) family.</text>
</comment>
<feature type="chain" id="PRO_5001442076" evidence="2">
    <location>
        <begin position="28"/>
        <end position="485"/>
    </location>
</feature>
<keyword evidence="2" id="KW-0564">Palmitate</keyword>
<keyword evidence="2 3" id="KW-0449">Lipoprotein</keyword>
<dbReference type="NCBIfam" id="TIGR01845">
    <property type="entry name" value="outer_NodT"/>
    <property type="match status" value="1"/>
</dbReference>
<dbReference type="Gene3D" id="2.20.200.10">
    <property type="entry name" value="Outer membrane efflux proteins (OEP)"/>
    <property type="match status" value="1"/>
</dbReference>
<proteinExistence type="inferred from homology"/>
<dbReference type="KEGG" id="rfr:Rfer_4106"/>
<dbReference type="InterPro" id="IPR003423">
    <property type="entry name" value="OMP_efflux"/>
</dbReference>
<keyword evidence="2" id="KW-0472">Membrane</keyword>
<dbReference type="GO" id="GO:0015562">
    <property type="term" value="F:efflux transmembrane transporter activity"/>
    <property type="evidence" value="ECO:0007669"/>
    <property type="project" value="InterPro"/>
</dbReference>